<dbReference type="EMBL" id="VSSQ01059751">
    <property type="protein sequence ID" value="MPN13259.1"/>
    <property type="molecule type" value="Genomic_DNA"/>
</dbReference>
<protein>
    <submittedName>
        <fullName evidence="2">Uncharacterized protein</fullName>
    </submittedName>
</protein>
<evidence type="ECO:0000313" key="2">
    <source>
        <dbReference type="EMBL" id="MPN13259.1"/>
    </source>
</evidence>
<gene>
    <name evidence="2" type="ORF">SDC9_160580</name>
</gene>
<accession>A0A645FIT9</accession>
<feature type="region of interest" description="Disordered" evidence="1">
    <location>
        <begin position="30"/>
        <end position="69"/>
    </location>
</feature>
<sequence>MDQQCVLSLESYPQRLLQVVFQHHVTTLGHPCNDLSPRKAHENERDHKDNFHDREPVKFRQSWKKRKSK</sequence>
<dbReference type="AlphaFoldDB" id="A0A645FIT9"/>
<proteinExistence type="predicted"/>
<organism evidence="2">
    <name type="scientific">bioreactor metagenome</name>
    <dbReference type="NCBI Taxonomy" id="1076179"/>
    <lineage>
        <taxon>unclassified sequences</taxon>
        <taxon>metagenomes</taxon>
        <taxon>ecological metagenomes</taxon>
    </lineage>
</organism>
<reference evidence="2" key="1">
    <citation type="submission" date="2019-08" db="EMBL/GenBank/DDBJ databases">
        <authorList>
            <person name="Kucharzyk K."/>
            <person name="Murdoch R.W."/>
            <person name="Higgins S."/>
            <person name="Loffler F."/>
        </authorList>
    </citation>
    <scope>NUCLEOTIDE SEQUENCE</scope>
</reference>
<name>A0A645FIT9_9ZZZZ</name>
<feature type="compositionally biased region" description="Basic and acidic residues" evidence="1">
    <location>
        <begin position="36"/>
        <end position="58"/>
    </location>
</feature>
<evidence type="ECO:0000256" key="1">
    <source>
        <dbReference type="SAM" id="MobiDB-lite"/>
    </source>
</evidence>
<comment type="caution">
    <text evidence="2">The sequence shown here is derived from an EMBL/GenBank/DDBJ whole genome shotgun (WGS) entry which is preliminary data.</text>
</comment>